<accession>U3BN88</accession>
<dbReference type="Proteomes" id="UP000016570">
    <property type="component" value="Unassembled WGS sequence"/>
</dbReference>
<dbReference type="eggNOG" id="ENOG5032BBT">
    <property type="taxonomic scope" value="Bacteria"/>
</dbReference>
<keyword evidence="2" id="KW-1185">Reference proteome</keyword>
<name>U3BN88_VIBPR</name>
<gene>
    <name evidence="1" type="ORF">VPR01S_11_00360</name>
</gene>
<dbReference type="RefSeq" id="WP_021706014.1">
    <property type="nucleotide sequence ID" value="NZ_BATJ01000011.1"/>
</dbReference>
<evidence type="ECO:0000313" key="2">
    <source>
        <dbReference type="Proteomes" id="UP000016570"/>
    </source>
</evidence>
<proteinExistence type="predicted"/>
<dbReference type="AlphaFoldDB" id="U3BN88"/>
<comment type="caution">
    <text evidence="1">The sequence shown here is derived from an EMBL/GenBank/DDBJ whole genome shotgun (WGS) entry which is preliminary data.</text>
</comment>
<protein>
    <submittedName>
        <fullName evidence="1">Uncharacterized protein</fullName>
    </submittedName>
</protein>
<reference evidence="1 2" key="1">
    <citation type="submission" date="2013-09" db="EMBL/GenBank/DDBJ databases">
        <title>Whole genome shotgun sequence of Vibrio proteolyticus NBRC 13287.</title>
        <authorList>
            <person name="Isaki S."/>
            <person name="Hosoyama A."/>
            <person name="Numata M."/>
            <person name="Hashimoto M."/>
            <person name="Hosoyama Y."/>
            <person name="Tsuchikane K."/>
            <person name="Noguchi M."/>
            <person name="Hirakata S."/>
            <person name="Ichikawa N."/>
            <person name="Ohji S."/>
            <person name="Yamazoe A."/>
            <person name="Fujita N."/>
        </authorList>
    </citation>
    <scope>NUCLEOTIDE SEQUENCE [LARGE SCALE GENOMIC DNA]</scope>
    <source>
        <strain evidence="1 2">NBRC 13287</strain>
    </source>
</reference>
<evidence type="ECO:0000313" key="1">
    <source>
        <dbReference type="EMBL" id="GAD68043.1"/>
    </source>
</evidence>
<dbReference type="EMBL" id="BATJ01000011">
    <property type="protein sequence ID" value="GAD68043.1"/>
    <property type="molecule type" value="Genomic_DNA"/>
</dbReference>
<sequence>MDLLSCKIKLNDNQVVISHSVEKSLRLIEQHGKRGISDVEIDATDGNQRHTYTGMSFEESLESLMNL</sequence>
<dbReference type="STRING" id="1219065.VPR01S_11_00360"/>
<organism evidence="1 2">
    <name type="scientific">Vibrio proteolyticus NBRC 13287</name>
    <dbReference type="NCBI Taxonomy" id="1219065"/>
    <lineage>
        <taxon>Bacteria</taxon>
        <taxon>Pseudomonadati</taxon>
        <taxon>Pseudomonadota</taxon>
        <taxon>Gammaproteobacteria</taxon>
        <taxon>Vibrionales</taxon>
        <taxon>Vibrionaceae</taxon>
        <taxon>Vibrio</taxon>
    </lineage>
</organism>